<gene>
    <name evidence="1" type="ordered locus">Ctha_1342</name>
</gene>
<dbReference type="PANTHER" id="PTHR39550:SF1">
    <property type="entry name" value="SLL0658 PROTEIN"/>
    <property type="match status" value="1"/>
</dbReference>
<evidence type="ECO:0000313" key="2">
    <source>
        <dbReference type="Proteomes" id="UP000001208"/>
    </source>
</evidence>
<organism evidence="1 2">
    <name type="scientific">Chloroherpeton thalassium (strain ATCC 35110 / GB-78)</name>
    <dbReference type="NCBI Taxonomy" id="517418"/>
    <lineage>
        <taxon>Bacteria</taxon>
        <taxon>Pseudomonadati</taxon>
        <taxon>Chlorobiota</taxon>
        <taxon>Chlorobiia</taxon>
        <taxon>Chlorobiales</taxon>
        <taxon>Chloroherpetonaceae</taxon>
        <taxon>Chloroherpeton</taxon>
    </lineage>
</organism>
<protein>
    <submittedName>
        <fullName evidence="1">Nucleic acid-binding protein contains PIN domain-like protein</fullName>
    </submittedName>
</protein>
<dbReference type="eggNOG" id="COG2405">
    <property type="taxonomic scope" value="Bacteria"/>
</dbReference>
<dbReference type="PANTHER" id="PTHR39550">
    <property type="entry name" value="SLL0658 PROTEIN"/>
    <property type="match status" value="1"/>
</dbReference>
<dbReference type="KEGG" id="cts:Ctha_1342"/>
<dbReference type="InterPro" id="IPR021799">
    <property type="entry name" value="PIN-like_prokaryotic"/>
</dbReference>
<reference evidence="1 2" key="1">
    <citation type="submission" date="2008-06" db="EMBL/GenBank/DDBJ databases">
        <title>Complete sequence of Chloroherpeton thalassium ATCC 35110.</title>
        <authorList>
            <consortium name="US DOE Joint Genome Institute"/>
            <person name="Lucas S."/>
            <person name="Copeland A."/>
            <person name="Lapidus A."/>
            <person name="Glavina del Rio T."/>
            <person name="Dalin E."/>
            <person name="Tice H."/>
            <person name="Bruce D."/>
            <person name="Goodwin L."/>
            <person name="Pitluck S."/>
            <person name="Schmutz J."/>
            <person name="Larimer F."/>
            <person name="Land M."/>
            <person name="Hauser L."/>
            <person name="Kyrpides N."/>
            <person name="Mikhailova N."/>
            <person name="Liu Z."/>
            <person name="Li T."/>
            <person name="Zhao F."/>
            <person name="Overmann J."/>
            <person name="Bryant D.A."/>
            <person name="Richardson P."/>
        </authorList>
    </citation>
    <scope>NUCLEOTIDE SEQUENCE [LARGE SCALE GENOMIC DNA]</scope>
    <source>
        <strain evidence="2">ATCC 35110 / GB-78</strain>
    </source>
</reference>
<dbReference type="Pfam" id="PF11848">
    <property type="entry name" value="DUF3368"/>
    <property type="match status" value="1"/>
</dbReference>
<proteinExistence type="predicted"/>
<dbReference type="STRING" id="517418.Ctha_1342"/>
<dbReference type="EMBL" id="CP001100">
    <property type="protein sequence ID" value="ACF13805.1"/>
    <property type="molecule type" value="Genomic_DNA"/>
</dbReference>
<dbReference type="HOGENOM" id="CLU_115769_0_1_10"/>
<evidence type="ECO:0000313" key="1">
    <source>
        <dbReference type="EMBL" id="ACF13805.1"/>
    </source>
</evidence>
<dbReference type="OrthoDB" id="764457at2"/>
<sequence length="158" mass="18013">MIIVSNTTPIISLSSIGKIDILKDLFNEIIISEAVYDEIKEKKSYGYDEVELDFIKVQSIKGEIYRDLLLNQLDLGEAETIILAKEINADYVLIDENIGYKIARNSGLDVIRTLSILLKAKEKGIISEIKPLLDEMIAKGRWYSKNVYVKFLSRINEL</sequence>
<accession>B3QZB2</accession>
<dbReference type="AlphaFoldDB" id="B3QZB2"/>
<name>B3QZB2_CHLT3</name>
<dbReference type="Proteomes" id="UP000001208">
    <property type="component" value="Chromosome"/>
</dbReference>
<keyword evidence="2" id="KW-1185">Reference proteome</keyword>